<comment type="subunit">
    <text evidence="12">SEC16A and SEC16B are each present in multiple copies in a heteromeric complex.</text>
</comment>
<accession>A0A3B4BR92</accession>
<keyword evidence="8 12" id="KW-0653">Protein transport</keyword>
<reference evidence="16 17" key="1">
    <citation type="submission" date="2020-10" db="EMBL/GenBank/DDBJ databases">
        <title>Pygocentrus nattereri (red-bellied piranha) genome, fPygNat1, primary haplotype.</title>
        <authorList>
            <person name="Myers G."/>
            <person name="Meyer A."/>
            <person name="Karagic N."/>
            <person name="Pippel M."/>
            <person name="Winkler S."/>
            <person name="Tracey A."/>
            <person name="Wood J."/>
            <person name="Formenti G."/>
            <person name="Howe K."/>
            <person name="Fedrigo O."/>
            <person name="Jarvis E.D."/>
        </authorList>
    </citation>
    <scope>NUCLEOTIDE SEQUENCE [LARGE SCALE GENOMIC DNA]</scope>
</reference>
<dbReference type="GO" id="GO:0016192">
    <property type="term" value="P:vesicle-mediated transport"/>
    <property type="evidence" value="ECO:0007669"/>
    <property type="project" value="UniProtKB-KW"/>
</dbReference>
<dbReference type="CDD" id="cd09233">
    <property type="entry name" value="ACE1-Sec16-like"/>
    <property type="match status" value="1"/>
</dbReference>
<keyword evidence="4 12" id="KW-0813">Transport</keyword>
<dbReference type="STRING" id="42514.ENSPNAP00000002232"/>
<feature type="region of interest" description="Disordered" evidence="13">
    <location>
        <begin position="749"/>
        <end position="781"/>
    </location>
</feature>
<keyword evidence="17" id="KW-1185">Reference proteome</keyword>
<dbReference type="GeneID" id="108437689"/>
<evidence type="ECO:0000256" key="13">
    <source>
        <dbReference type="SAM" id="MobiDB-lite"/>
    </source>
</evidence>
<evidence type="ECO:0000256" key="8">
    <source>
        <dbReference type="ARBA" id="ARBA00022927"/>
    </source>
</evidence>
<comment type="subcellular location">
    <subcellularLocation>
        <location evidence="2">Endoplasmic reticulum membrane</location>
        <topology evidence="2">Peripheral membrane protein</topology>
    </subcellularLocation>
    <subcellularLocation>
        <location evidence="1">Golgi apparatus membrane</location>
        <topology evidence="1">Peripheral membrane protein</topology>
    </subcellularLocation>
</comment>
<dbReference type="GO" id="GO:0005789">
    <property type="term" value="C:endoplasmic reticulum membrane"/>
    <property type="evidence" value="ECO:0007669"/>
    <property type="project" value="UniProtKB-SubCell"/>
</dbReference>
<comment type="similarity">
    <text evidence="3 12">Belongs to the SEC16 family.</text>
</comment>
<feature type="compositionally biased region" description="Basic and acidic residues" evidence="13">
    <location>
        <begin position="45"/>
        <end position="54"/>
    </location>
</feature>
<dbReference type="Proteomes" id="UP001501920">
    <property type="component" value="Chromosome 30"/>
</dbReference>
<dbReference type="Pfam" id="PF12931">
    <property type="entry name" value="TPR_Sec16"/>
    <property type="match status" value="1"/>
</dbReference>
<dbReference type="InterPro" id="IPR024298">
    <property type="entry name" value="Sec16_Sec23-bd"/>
</dbReference>
<feature type="compositionally biased region" description="Polar residues" evidence="13">
    <location>
        <begin position="753"/>
        <end position="775"/>
    </location>
</feature>
<dbReference type="GO" id="GO:0015031">
    <property type="term" value="P:protein transport"/>
    <property type="evidence" value="ECO:0007669"/>
    <property type="project" value="UniProtKB-KW"/>
</dbReference>
<dbReference type="InterPro" id="IPR024340">
    <property type="entry name" value="Sec16_CCD"/>
</dbReference>
<name>A0A3B4BR92_PYGNA</name>
<keyword evidence="5" id="KW-0962">Peroxisome biogenesis</keyword>
<dbReference type="OrthoDB" id="8918678at2759"/>
<dbReference type="GO" id="GO:0000139">
    <property type="term" value="C:Golgi membrane"/>
    <property type="evidence" value="ECO:0007669"/>
    <property type="project" value="UniProtKB-SubCell"/>
</dbReference>
<dbReference type="PANTHER" id="PTHR13402">
    <property type="entry name" value="RGPR-RELATED"/>
    <property type="match status" value="1"/>
</dbReference>
<feature type="region of interest" description="Disordered" evidence="13">
    <location>
        <begin position="1"/>
        <end position="100"/>
    </location>
</feature>
<dbReference type="GO" id="GO:0070973">
    <property type="term" value="P:protein localization to endoplasmic reticulum exit site"/>
    <property type="evidence" value="ECO:0007669"/>
    <property type="project" value="TreeGrafter"/>
</dbReference>
<evidence type="ECO:0000259" key="15">
    <source>
        <dbReference type="Pfam" id="PF12932"/>
    </source>
</evidence>
<dbReference type="RefSeq" id="XP_017570446.2">
    <property type="nucleotide sequence ID" value="XM_017714957.2"/>
</dbReference>
<evidence type="ECO:0000256" key="7">
    <source>
        <dbReference type="ARBA" id="ARBA00022892"/>
    </source>
</evidence>
<evidence type="ECO:0000256" key="4">
    <source>
        <dbReference type="ARBA" id="ARBA00022448"/>
    </source>
</evidence>
<dbReference type="GeneTree" id="ENSGT00940000160138"/>
<feature type="domain" description="Sec16 Sec23-binding" evidence="14">
    <location>
        <begin position="429"/>
        <end position="669"/>
    </location>
</feature>
<keyword evidence="10 12" id="KW-0472">Membrane</keyword>
<evidence type="ECO:0000256" key="5">
    <source>
        <dbReference type="ARBA" id="ARBA00022593"/>
    </source>
</evidence>
<evidence type="ECO:0000256" key="9">
    <source>
        <dbReference type="ARBA" id="ARBA00023034"/>
    </source>
</evidence>
<feature type="domain" description="Sec16 central conserved" evidence="15">
    <location>
        <begin position="256"/>
        <end position="355"/>
    </location>
</feature>
<evidence type="ECO:0000256" key="10">
    <source>
        <dbReference type="ARBA" id="ARBA00023136"/>
    </source>
</evidence>
<dbReference type="Gene3D" id="1.25.40.1030">
    <property type="match status" value="1"/>
</dbReference>
<feature type="compositionally biased region" description="Basic and acidic residues" evidence="13">
    <location>
        <begin position="903"/>
        <end position="919"/>
    </location>
</feature>
<evidence type="ECO:0000313" key="17">
    <source>
        <dbReference type="Proteomes" id="UP001501920"/>
    </source>
</evidence>
<dbReference type="AlphaFoldDB" id="A0A3B4BR92"/>
<feature type="compositionally biased region" description="Basic and acidic residues" evidence="13">
    <location>
        <begin position="23"/>
        <end position="32"/>
    </location>
</feature>
<evidence type="ECO:0000256" key="12">
    <source>
        <dbReference type="RuleBase" id="RU364101"/>
    </source>
</evidence>
<reference evidence="16" key="2">
    <citation type="submission" date="2025-08" db="UniProtKB">
        <authorList>
            <consortium name="Ensembl"/>
        </authorList>
    </citation>
    <scope>IDENTIFICATION</scope>
</reference>
<dbReference type="PANTHER" id="PTHR13402:SF11">
    <property type="entry name" value="PROTEIN TRANSPORT PROTEIN SEC16B"/>
    <property type="match status" value="1"/>
</dbReference>
<evidence type="ECO:0000256" key="1">
    <source>
        <dbReference type="ARBA" id="ARBA00004395"/>
    </source>
</evidence>
<reference evidence="16" key="3">
    <citation type="submission" date="2025-09" db="UniProtKB">
        <authorList>
            <consortium name="Ensembl"/>
        </authorList>
    </citation>
    <scope>IDENTIFICATION</scope>
</reference>
<feature type="compositionally biased region" description="Polar residues" evidence="13">
    <location>
        <begin position="963"/>
        <end position="973"/>
    </location>
</feature>
<evidence type="ECO:0000259" key="14">
    <source>
        <dbReference type="Pfam" id="PF12931"/>
    </source>
</evidence>
<keyword evidence="6 12" id="KW-0256">Endoplasmic reticulum</keyword>
<protein>
    <recommendedName>
        <fullName evidence="12">Protein transport protein sec16</fullName>
    </recommendedName>
</protein>
<feature type="region of interest" description="Disordered" evidence="13">
    <location>
        <begin position="184"/>
        <end position="212"/>
    </location>
</feature>
<keyword evidence="7 12" id="KW-0931">ER-Golgi transport</keyword>
<evidence type="ECO:0000256" key="11">
    <source>
        <dbReference type="ARBA" id="ARBA00045648"/>
    </source>
</evidence>
<keyword evidence="9 12" id="KW-0333">Golgi apparatus</keyword>
<gene>
    <name evidence="16" type="primary">SEC16B</name>
</gene>
<feature type="compositionally biased region" description="Pro residues" evidence="13">
    <location>
        <begin position="923"/>
        <end position="937"/>
    </location>
</feature>
<dbReference type="Pfam" id="PF12932">
    <property type="entry name" value="Sec16"/>
    <property type="match status" value="1"/>
</dbReference>
<evidence type="ECO:0000256" key="2">
    <source>
        <dbReference type="ARBA" id="ARBA00004406"/>
    </source>
</evidence>
<proteinExistence type="inferred from homology"/>
<comment type="function">
    <text evidence="11">Plays a role in the organization of the endoplasmic reticulum exit sites (ERES), also known as transitional endoplasmic reticulum (tER). Required for secretory cargo traffic from the endoplasmic reticulum to the Golgi apparatus. Involved in peroxisome biogenesis. Regulates the transport of peroxisomal biogenesis factors PEX3 and PEX16 from the ER to peroxisomes.</text>
</comment>
<dbReference type="Ensembl" id="ENSPNAT00000010791.2">
    <property type="protein sequence ID" value="ENSPNAP00000002232.2"/>
    <property type="gene ID" value="ENSPNAG00000008668.2"/>
</dbReference>
<evidence type="ECO:0000256" key="3">
    <source>
        <dbReference type="ARBA" id="ARBA00005927"/>
    </source>
</evidence>
<dbReference type="GO" id="GO:0007031">
    <property type="term" value="P:peroxisome organization"/>
    <property type="evidence" value="ECO:0007669"/>
    <property type="project" value="UniProtKB-KW"/>
</dbReference>
<feature type="region of interest" description="Disordered" evidence="13">
    <location>
        <begin position="842"/>
        <end position="973"/>
    </location>
</feature>
<evidence type="ECO:0000256" key="6">
    <source>
        <dbReference type="ARBA" id="ARBA00022824"/>
    </source>
</evidence>
<dbReference type="GO" id="GO:0070971">
    <property type="term" value="C:endoplasmic reticulum exit site"/>
    <property type="evidence" value="ECO:0007669"/>
    <property type="project" value="TreeGrafter"/>
</dbReference>
<dbReference type="OMA" id="YAPVPMY"/>
<feature type="compositionally biased region" description="Polar residues" evidence="13">
    <location>
        <begin position="846"/>
        <end position="864"/>
    </location>
</feature>
<sequence length="973" mass="107659">MESRGHGWYGPGPQYHPSAQPPRHRDRDDYYRPQHPGQGHYPSPDPRERERERQWYSPDPRYRQYLTSPPPRPEFMPGYSSASQSNQSYGPNRARPLSRQAYDYPPQSYWDYRDHYGYYDHGYYRGQYGYPEAGGWPAQDGWRSEVYQGRGAEQEWTGATYPDQQGYGHRRHSVPYDGGVSGMERRKSMENGNGAGETCEPGALASSKTSGLSSSSYELSQYMNGVEQSDAAPPPLSEPEVETKAFAPLKFCVPHVAVSFGPAGQLVRVSPALPSHGEPAQVELHSLEVILSDTREQHDMRDFPGPLAREDLHKVDVINFALQMADACLKDSALSDASTAALLWHLLVLLCRQNGRIVGSDIAELLVRGSQSSRGVCEGDSERSDIGSLIDLSETPSPEMANLNNSDLLTGNPLTEEQTSEQNLQNYTKLLLAGRKKEALESAMRSGLWGHALFLASKMDGRAYTTVLSRFTGSLASSDPLQTLFHLLSGRIPTVATCYSTEKWGDWRPHLAVMLSNETEDSDMHCKSIVCMGDLLASRGLLHAAHICYLTAHSPFGWYTNKAQRLVLLGSSHGVSFPKFCQNSVIRCTEVFEYCQRLGEPSFTIPSFQVYKFLYACRLLDCGLASQAFHYCEVVAKSLLRIQEPHIILLGEVIKLVDRLKHSEAQFSETGADLTWLDLLRRRLQDIQMGSSGHSGAYVSAAEDSAWTHEESREHADFNPDDLSNSEEMIQCFHPDTSHSGAVQEHCEHHESAAQQPHSFVPSEEQSYPSYTSEECSYPPEAQPYAPEEQLPQTYAPVPMYSWQNTLAAPPSQPLGMPGLPPVPAGQDGANQSSYHHTAAGLIPRSHSNTGVEFSTDTNMTPENGTRFGGEDLETEANTKETTSQKSEKSSKSGWFSGWFRSKPRESPQEEITQDKPAHMEPAPAPASPPLMPPIPMASPILASQPQAAGINPFSRRAGQKPGLTSGSMTQGP</sequence>
<dbReference type="GO" id="GO:0012507">
    <property type="term" value="C:ER to Golgi transport vesicle membrane"/>
    <property type="evidence" value="ECO:0007669"/>
    <property type="project" value="TreeGrafter"/>
</dbReference>
<feature type="compositionally biased region" description="Polar residues" evidence="13">
    <location>
        <begin position="80"/>
        <end position="90"/>
    </location>
</feature>
<dbReference type="GO" id="GO:0007030">
    <property type="term" value="P:Golgi organization"/>
    <property type="evidence" value="ECO:0007669"/>
    <property type="project" value="TreeGrafter"/>
</dbReference>
<organism evidence="16 17">
    <name type="scientific">Pygocentrus nattereri</name>
    <name type="common">Red-bellied piranha</name>
    <dbReference type="NCBI Taxonomy" id="42514"/>
    <lineage>
        <taxon>Eukaryota</taxon>
        <taxon>Metazoa</taxon>
        <taxon>Chordata</taxon>
        <taxon>Craniata</taxon>
        <taxon>Vertebrata</taxon>
        <taxon>Euteleostomi</taxon>
        <taxon>Actinopterygii</taxon>
        <taxon>Neopterygii</taxon>
        <taxon>Teleostei</taxon>
        <taxon>Ostariophysi</taxon>
        <taxon>Characiformes</taxon>
        <taxon>Characoidei</taxon>
        <taxon>Pygocentrus</taxon>
    </lineage>
</organism>
<evidence type="ECO:0000313" key="16">
    <source>
        <dbReference type="Ensembl" id="ENSPNAP00000002232.2"/>
    </source>
</evidence>